<dbReference type="Gene3D" id="2.40.50.100">
    <property type="match status" value="1"/>
</dbReference>
<accession>A0ABU8C0I0</accession>
<evidence type="ECO:0000256" key="2">
    <source>
        <dbReference type="SAM" id="SignalP"/>
    </source>
</evidence>
<dbReference type="InterPro" id="IPR058792">
    <property type="entry name" value="Beta-barrel_RND_2"/>
</dbReference>
<feature type="domain" description="CusB-like beta-barrel" evidence="3">
    <location>
        <begin position="204"/>
        <end position="275"/>
    </location>
</feature>
<sequence>MIRPLIPAGLVLLALAAPLQAQIKPEPPRPVVSQIVQPEAGLGRMLTGTVMARTQISLGFQTFGRIAERPVTVGDVVSKGQILARLDPYTLDEDIAAAEAALTTARAQQVTATNALTRARELQARGVASTARLEEAERMLAAADAAVDSAVADLARATDARGYSDLVAPEDGVILSTAAEAGAVVSAGNPVVVLASTSEIEAVIDLPEELAGLLSIGDRFVVSLRAGATAPVTGELRLVEPVVDATSRTRRVHLTLIAPPPGYRIGSLVQARLSETDPAPLFTLPRNAIRHDGAATAVWRVDPTTRAVALVPVTLDPQGRGPRAAITDGLQPGDEIVTRGVNSLIEGQIVGMREAE</sequence>
<feature type="signal peptide" evidence="2">
    <location>
        <begin position="1"/>
        <end position="21"/>
    </location>
</feature>
<proteinExistence type="inferred from homology"/>
<evidence type="ECO:0000256" key="1">
    <source>
        <dbReference type="ARBA" id="ARBA00009477"/>
    </source>
</evidence>
<keyword evidence="5" id="KW-1185">Reference proteome</keyword>
<feature type="chain" id="PRO_5046394859" evidence="2">
    <location>
        <begin position="22"/>
        <end position="356"/>
    </location>
</feature>
<organism evidence="4 5">
    <name type="scientific">Gemmobacter denitrificans</name>
    <dbReference type="NCBI Taxonomy" id="3123040"/>
    <lineage>
        <taxon>Bacteria</taxon>
        <taxon>Pseudomonadati</taxon>
        <taxon>Pseudomonadota</taxon>
        <taxon>Alphaproteobacteria</taxon>
        <taxon>Rhodobacterales</taxon>
        <taxon>Paracoccaceae</taxon>
        <taxon>Gemmobacter</taxon>
    </lineage>
</organism>
<dbReference type="PANTHER" id="PTHR30469:SF15">
    <property type="entry name" value="HLYD FAMILY OF SECRETION PROTEINS"/>
    <property type="match status" value="1"/>
</dbReference>
<evidence type="ECO:0000259" key="3">
    <source>
        <dbReference type="Pfam" id="PF25954"/>
    </source>
</evidence>
<dbReference type="Gene3D" id="2.40.30.170">
    <property type="match status" value="1"/>
</dbReference>
<evidence type="ECO:0000313" key="4">
    <source>
        <dbReference type="EMBL" id="MEH7830462.1"/>
    </source>
</evidence>
<dbReference type="Pfam" id="PF25954">
    <property type="entry name" value="Beta-barrel_RND_2"/>
    <property type="match status" value="1"/>
</dbReference>
<name>A0ABU8C0I0_9RHOB</name>
<dbReference type="SUPFAM" id="SSF111369">
    <property type="entry name" value="HlyD-like secretion proteins"/>
    <property type="match status" value="1"/>
</dbReference>
<evidence type="ECO:0000313" key="5">
    <source>
        <dbReference type="Proteomes" id="UP001431963"/>
    </source>
</evidence>
<dbReference type="NCBIfam" id="TIGR01730">
    <property type="entry name" value="RND_mfp"/>
    <property type="match status" value="1"/>
</dbReference>
<comment type="similarity">
    <text evidence="1">Belongs to the membrane fusion protein (MFP) (TC 8.A.1) family.</text>
</comment>
<dbReference type="Gene3D" id="2.40.420.20">
    <property type="match status" value="1"/>
</dbReference>
<gene>
    <name evidence="4" type="ORF">V6590_20110</name>
</gene>
<protein>
    <submittedName>
        <fullName evidence="4">Efflux RND transporter periplasmic adaptor subunit</fullName>
    </submittedName>
</protein>
<keyword evidence="2" id="KW-0732">Signal</keyword>
<dbReference type="EMBL" id="JBALHR010000027">
    <property type="protein sequence ID" value="MEH7830462.1"/>
    <property type="molecule type" value="Genomic_DNA"/>
</dbReference>
<dbReference type="RefSeq" id="WP_335425499.1">
    <property type="nucleotide sequence ID" value="NZ_JBALHR010000027.1"/>
</dbReference>
<dbReference type="PANTHER" id="PTHR30469">
    <property type="entry name" value="MULTIDRUG RESISTANCE PROTEIN MDTA"/>
    <property type="match status" value="1"/>
</dbReference>
<dbReference type="InterPro" id="IPR006143">
    <property type="entry name" value="RND_pump_MFP"/>
</dbReference>
<dbReference type="Gene3D" id="1.10.287.470">
    <property type="entry name" value="Helix hairpin bin"/>
    <property type="match status" value="1"/>
</dbReference>
<comment type="caution">
    <text evidence="4">The sequence shown here is derived from an EMBL/GenBank/DDBJ whole genome shotgun (WGS) entry which is preliminary data.</text>
</comment>
<dbReference type="Proteomes" id="UP001431963">
    <property type="component" value="Unassembled WGS sequence"/>
</dbReference>
<reference evidence="4" key="1">
    <citation type="submission" date="2024-02" db="EMBL/GenBank/DDBJ databases">
        <title>Genome sequences of strain Gemmobacter sp. JM10B15.</title>
        <authorList>
            <person name="Zhang M."/>
        </authorList>
    </citation>
    <scope>NUCLEOTIDE SEQUENCE</scope>
    <source>
        <strain evidence="4">JM10B15</strain>
    </source>
</reference>